<accession>A0A7K1FX39</accession>
<dbReference type="Proteomes" id="UP000460221">
    <property type="component" value="Unassembled WGS sequence"/>
</dbReference>
<organism evidence="2 3">
    <name type="scientific">Nakamurella alba</name>
    <dbReference type="NCBI Taxonomy" id="2665158"/>
    <lineage>
        <taxon>Bacteria</taxon>
        <taxon>Bacillati</taxon>
        <taxon>Actinomycetota</taxon>
        <taxon>Actinomycetes</taxon>
        <taxon>Nakamurellales</taxon>
        <taxon>Nakamurellaceae</taxon>
        <taxon>Nakamurella</taxon>
    </lineage>
</organism>
<evidence type="ECO:0000313" key="2">
    <source>
        <dbReference type="EMBL" id="MTD17394.1"/>
    </source>
</evidence>
<keyword evidence="3" id="KW-1185">Reference proteome</keyword>
<evidence type="ECO:0000313" key="3">
    <source>
        <dbReference type="Proteomes" id="UP000460221"/>
    </source>
</evidence>
<evidence type="ECO:0008006" key="4">
    <source>
        <dbReference type="Google" id="ProtNLM"/>
    </source>
</evidence>
<proteinExistence type="predicted"/>
<evidence type="ECO:0000256" key="1">
    <source>
        <dbReference type="SAM" id="MobiDB-lite"/>
    </source>
</evidence>
<reference evidence="2 3" key="1">
    <citation type="submission" date="2019-11" db="EMBL/GenBank/DDBJ databases">
        <authorList>
            <person name="Jiang L.-Q."/>
        </authorList>
    </citation>
    <scope>NUCLEOTIDE SEQUENCE [LARGE SCALE GENOMIC DNA]</scope>
    <source>
        <strain evidence="2 3">YIM 132087</strain>
    </source>
</reference>
<gene>
    <name evidence="2" type="ORF">GIS00_26025</name>
</gene>
<name>A0A7K1FX39_9ACTN</name>
<comment type="caution">
    <text evidence="2">The sequence shown here is derived from an EMBL/GenBank/DDBJ whole genome shotgun (WGS) entry which is preliminary data.</text>
</comment>
<dbReference type="EMBL" id="WLYK01000019">
    <property type="protein sequence ID" value="MTD17394.1"/>
    <property type="molecule type" value="Genomic_DNA"/>
</dbReference>
<dbReference type="AlphaFoldDB" id="A0A7K1FX39"/>
<dbReference type="RefSeq" id="WP_154771392.1">
    <property type="nucleotide sequence ID" value="NZ_WLYK01000019.1"/>
</dbReference>
<feature type="region of interest" description="Disordered" evidence="1">
    <location>
        <begin position="40"/>
        <end position="70"/>
    </location>
</feature>
<sequence length="266" mass="27507">MTALVVTLGVVVAILAVLVAGLLRSHATILRRLHELDAGDGRADRSAPFHTVPGVPAPRATGPADLPDPALPARVPDIVGTGLRDDAMVVRTSGSTGDTVLLFLSSGCATCRTFWDELADPRNVRIPPGGRLLVVTKGPDQESVSAVADLAPSGIDLVMSTDAWSDFDVPGSPYVVAIDGPTGRVKGEGTGLSWEQVANLLAQATGDLSYLPGTARTVRKPLGDSDREARVDRELLAAGILPGDPSLYADPVAAAHGHAPDGHHHG</sequence>
<protein>
    <recommendedName>
        <fullName evidence="4">Thioredoxin domain-containing protein</fullName>
    </recommendedName>
</protein>